<feature type="region of interest" description="Disordered" evidence="1">
    <location>
        <begin position="1"/>
        <end position="23"/>
    </location>
</feature>
<accession>A0A834IWP3</accession>
<gene>
    <name evidence="2" type="ORF">GWI33_004889</name>
</gene>
<evidence type="ECO:0000313" key="3">
    <source>
        <dbReference type="Proteomes" id="UP000625711"/>
    </source>
</evidence>
<keyword evidence="3" id="KW-1185">Reference proteome</keyword>
<dbReference type="EMBL" id="JAACXV010000247">
    <property type="protein sequence ID" value="KAF7281292.1"/>
    <property type="molecule type" value="Genomic_DNA"/>
</dbReference>
<name>A0A834IWP3_RHYFE</name>
<reference evidence="2" key="1">
    <citation type="submission" date="2020-08" db="EMBL/GenBank/DDBJ databases">
        <title>Genome sequencing and assembly of the red palm weevil Rhynchophorus ferrugineus.</title>
        <authorList>
            <person name="Dias G.B."/>
            <person name="Bergman C.M."/>
            <person name="Manee M."/>
        </authorList>
    </citation>
    <scope>NUCLEOTIDE SEQUENCE</scope>
    <source>
        <strain evidence="2">AA-2017</strain>
        <tissue evidence="2">Whole larva</tissue>
    </source>
</reference>
<dbReference type="AlphaFoldDB" id="A0A834IWP3"/>
<dbReference type="Proteomes" id="UP000625711">
    <property type="component" value="Unassembled WGS sequence"/>
</dbReference>
<protein>
    <submittedName>
        <fullName evidence="2">Uncharacterized protein</fullName>
    </submittedName>
</protein>
<comment type="caution">
    <text evidence="2">The sequence shown here is derived from an EMBL/GenBank/DDBJ whole genome shotgun (WGS) entry which is preliminary data.</text>
</comment>
<organism evidence="2 3">
    <name type="scientific">Rhynchophorus ferrugineus</name>
    <name type="common">Red palm weevil</name>
    <name type="synonym">Curculio ferrugineus</name>
    <dbReference type="NCBI Taxonomy" id="354439"/>
    <lineage>
        <taxon>Eukaryota</taxon>
        <taxon>Metazoa</taxon>
        <taxon>Ecdysozoa</taxon>
        <taxon>Arthropoda</taxon>
        <taxon>Hexapoda</taxon>
        <taxon>Insecta</taxon>
        <taxon>Pterygota</taxon>
        <taxon>Neoptera</taxon>
        <taxon>Endopterygota</taxon>
        <taxon>Coleoptera</taxon>
        <taxon>Polyphaga</taxon>
        <taxon>Cucujiformia</taxon>
        <taxon>Curculionidae</taxon>
        <taxon>Dryophthorinae</taxon>
        <taxon>Rhynchophorus</taxon>
    </lineage>
</organism>
<sequence>MRRDSPQDARFPDQVNSSPRHGRELAEDAINEVLESRPRKIHSQSTRGRFLQRRRHARVCTFSSRCLNKSSGPLDSNISAK</sequence>
<feature type="compositionally biased region" description="Basic and acidic residues" evidence="1">
    <location>
        <begin position="1"/>
        <end position="11"/>
    </location>
</feature>
<proteinExistence type="predicted"/>
<evidence type="ECO:0000256" key="1">
    <source>
        <dbReference type="SAM" id="MobiDB-lite"/>
    </source>
</evidence>
<evidence type="ECO:0000313" key="2">
    <source>
        <dbReference type="EMBL" id="KAF7281292.1"/>
    </source>
</evidence>